<protein>
    <submittedName>
        <fullName evidence="1">Uncharacterized protein</fullName>
    </submittedName>
</protein>
<dbReference type="AlphaFoldDB" id="A0A139H3T2"/>
<reference evidence="1 2" key="1">
    <citation type="submission" date="2015-07" db="EMBL/GenBank/DDBJ databases">
        <title>Comparative genomics of the Sigatoka disease complex on banana suggests a link between parallel evolutionary changes in Pseudocercospora fijiensis and Pseudocercospora eumusae and increased virulence on the banana host.</title>
        <authorList>
            <person name="Chang T.-C."/>
            <person name="Salvucci A."/>
            <person name="Crous P.W."/>
            <person name="Stergiopoulos I."/>
        </authorList>
    </citation>
    <scope>NUCLEOTIDE SEQUENCE [LARGE SCALE GENOMIC DNA]</scope>
    <source>
        <strain evidence="1 2">CBS 114824</strain>
    </source>
</reference>
<evidence type="ECO:0000313" key="1">
    <source>
        <dbReference type="EMBL" id="KXS97125.1"/>
    </source>
</evidence>
<dbReference type="Proteomes" id="UP000070133">
    <property type="component" value="Unassembled WGS sequence"/>
</dbReference>
<organism evidence="1 2">
    <name type="scientific">Pseudocercospora eumusae</name>
    <dbReference type="NCBI Taxonomy" id="321146"/>
    <lineage>
        <taxon>Eukaryota</taxon>
        <taxon>Fungi</taxon>
        <taxon>Dikarya</taxon>
        <taxon>Ascomycota</taxon>
        <taxon>Pezizomycotina</taxon>
        <taxon>Dothideomycetes</taxon>
        <taxon>Dothideomycetidae</taxon>
        <taxon>Mycosphaerellales</taxon>
        <taxon>Mycosphaerellaceae</taxon>
        <taxon>Pseudocercospora</taxon>
    </lineage>
</organism>
<evidence type="ECO:0000313" key="2">
    <source>
        <dbReference type="Proteomes" id="UP000070133"/>
    </source>
</evidence>
<accession>A0A139H3T2</accession>
<comment type="caution">
    <text evidence="1">The sequence shown here is derived from an EMBL/GenBank/DDBJ whole genome shotgun (WGS) entry which is preliminary data.</text>
</comment>
<dbReference type="EMBL" id="LFZN01000152">
    <property type="protein sequence ID" value="KXS97125.1"/>
    <property type="molecule type" value="Genomic_DNA"/>
</dbReference>
<name>A0A139H3T2_9PEZI</name>
<proteinExistence type="predicted"/>
<keyword evidence="2" id="KW-1185">Reference proteome</keyword>
<gene>
    <name evidence="1" type="ORF">AC578_2902</name>
</gene>
<sequence>MEPASLPGWRPSWDHMDRDLWRRSRTHGAWSQREKLPIQMESTLACSMPRSNGKSITRGLCLHLGPQSVPFRPIAEGLQLALLVCFWLNVLEGKPSIDYGPQLYANPGHGVSASLIIQAGWISWGIIGNSINAILIDKVGRKWLMVTSVGDRYGGTVTRM</sequence>